<comment type="similarity">
    <text evidence="2">Belongs to the bacterial solute-binding protein 5 family.</text>
</comment>
<evidence type="ECO:0000313" key="7">
    <source>
        <dbReference type="EMBL" id="TXB70715.1"/>
    </source>
</evidence>
<keyword evidence="3" id="KW-0813">Transport</keyword>
<evidence type="ECO:0000256" key="2">
    <source>
        <dbReference type="ARBA" id="ARBA00005695"/>
    </source>
</evidence>
<feature type="signal peptide" evidence="5">
    <location>
        <begin position="1"/>
        <end position="20"/>
    </location>
</feature>
<keyword evidence="8" id="KW-1185">Reference proteome</keyword>
<protein>
    <submittedName>
        <fullName evidence="7">Peptide ABC transporter substrate-binding protein</fullName>
    </submittedName>
</protein>
<feature type="chain" id="PRO_5022914714" evidence="5">
    <location>
        <begin position="21"/>
        <end position="534"/>
    </location>
</feature>
<dbReference type="PANTHER" id="PTHR30290">
    <property type="entry name" value="PERIPLASMIC BINDING COMPONENT OF ABC TRANSPORTER"/>
    <property type="match status" value="1"/>
</dbReference>
<accession>A0A5C6SAT1</accession>
<name>A0A5C6SAT1_9RHOB</name>
<dbReference type="Gene3D" id="3.10.105.10">
    <property type="entry name" value="Dipeptide-binding Protein, Domain 3"/>
    <property type="match status" value="1"/>
</dbReference>
<comment type="caution">
    <text evidence="7">The sequence shown here is derived from an EMBL/GenBank/DDBJ whole genome shotgun (WGS) entry which is preliminary data.</text>
</comment>
<dbReference type="GO" id="GO:0030288">
    <property type="term" value="C:outer membrane-bounded periplasmic space"/>
    <property type="evidence" value="ECO:0007669"/>
    <property type="project" value="TreeGrafter"/>
</dbReference>
<proteinExistence type="inferred from homology"/>
<dbReference type="CDD" id="cd08504">
    <property type="entry name" value="PBP2_OppA"/>
    <property type="match status" value="1"/>
</dbReference>
<dbReference type="GO" id="GO:1904680">
    <property type="term" value="F:peptide transmembrane transporter activity"/>
    <property type="evidence" value="ECO:0007669"/>
    <property type="project" value="TreeGrafter"/>
</dbReference>
<dbReference type="EMBL" id="VOPL01000001">
    <property type="protein sequence ID" value="TXB70715.1"/>
    <property type="molecule type" value="Genomic_DNA"/>
</dbReference>
<dbReference type="RefSeq" id="WP_147096200.1">
    <property type="nucleotide sequence ID" value="NZ_JBHUFH010000002.1"/>
</dbReference>
<reference evidence="7 8" key="1">
    <citation type="submission" date="2019-08" db="EMBL/GenBank/DDBJ databases">
        <authorList>
            <person name="Ye J."/>
        </authorList>
    </citation>
    <scope>NUCLEOTIDE SEQUENCE [LARGE SCALE GENOMIC DNA]</scope>
    <source>
        <strain evidence="7 8">TK008</strain>
    </source>
</reference>
<keyword evidence="4 5" id="KW-0732">Signal</keyword>
<feature type="domain" description="Solute-binding protein family 5" evidence="6">
    <location>
        <begin position="76"/>
        <end position="455"/>
    </location>
</feature>
<organism evidence="7 8">
    <name type="scientific">Paracoccus aurantiacus</name>
    <dbReference type="NCBI Taxonomy" id="2599412"/>
    <lineage>
        <taxon>Bacteria</taxon>
        <taxon>Pseudomonadati</taxon>
        <taxon>Pseudomonadota</taxon>
        <taxon>Alphaproteobacteria</taxon>
        <taxon>Rhodobacterales</taxon>
        <taxon>Paracoccaceae</taxon>
        <taxon>Paracoccus</taxon>
    </lineage>
</organism>
<dbReference type="InterPro" id="IPR030678">
    <property type="entry name" value="Peptide/Ni-bd"/>
</dbReference>
<dbReference type="GO" id="GO:0015833">
    <property type="term" value="P:peptide transport"/>
    <property type="evidence" value="ECO:0007669"/>
    <property type="project" value="TreeGrafter"/>
</dbReference>
<dbReference type="OrthoDB" id="9803988at2"/>
<evidence type="ECO:0000313" key="8">
    <source>
        <dbReference type="Proteomes" id="UP000321562"/>
    </source>
</evidence>
<dbReference type="PIRSF" id="PIRSF002741">
    <property type="entry name" value="MppA"/>
    <property type="match status" value="1"/>
</dbReference>
<evidence type="ECO:0000259" key="6">
    <source>
        <dbReference type="Pfam" id="PF00496"/>
    </source>
</evidence>
<evidence type="ECO:0000256" key="1">
    <source>
        <dbReference type="ARBA" id="ARBA00004418"/>
    </source>
</evidence>
<dbReference type="Gene3D" id="3.40.190.10">
    <property type="entry name" value="Periplasmic binding protein-like II"/>
    <property type="match status" value="1"/>
</dbReference>
<dbReference type="PANTHER" id="PTHR30290:SF10">
    <property type="entry name" value="PERIPLASMIC OLIGOPEPTIDE-BINDING PROTEIN-RELATED"/>
    <property type="match status" value="1"/>
</dbReference>
<evidence type="ECO:0000256" key="4">
    <source>
        <dbReference type="ARBA" id="ARBA00022729"/>
    </source>
</evidence>
<evidence type="ECO:0000256" key="5">
    <source>
        <dbReference type="SAM" id="SignalP"/>
    </source>
</evidence>
<sequence length="534" mass="59704">MTRFLMTTALALSFAAPVAAATVAEGDVLDDTQEYRFWMLDALKSADPHKNTSKDGSQIVRQLFEGLMTEDGNGAMQPGVASEYTVSDDKTVYTFTLRPDAKWSNGDPVTANDFVYSWRRLADPATASEYAWFIELMNVANATEVVKGEQPPEALGVKAIDDHTFEVTLKSPTPHFEKTLAFPSTYPVNQKVVEEFGTDWTTPENIVSNGAFVMQGHNVGVDITMVPNPEYWDRDSVILDKVTAVTVPDANIGLTRYQAGELDRVQPPSGQFPRLLKEFPDEAVARPYACTYAYLLNLTDTGNPAVQDQKIRRALALAVDRDVLVGQVLQAGQQPAYGWTNEAIEGFTMPELDMAKMTQADRLAEAKAIMEEAGYSASNPLKLDLMYNTSEEHRKIAIVVQQMWKQIGVDLVLNNLEWKVYSDRMNSQQYEVVRSGWCADYNEASTFLDYFRSTGYNVGKYNSEAFDAVMDASKTSDDPAVEYAEAERILAADVPYVPLYQYTKVDLIKPYVKGLPEHNVMDAWYAKDIYITEH</sequence>
<dbReference type="InterPro" id="IPR000914">
    <property type="entry name" value="SBP_5_dom"/>
</dbReference>
<dbReference type="Pfam" id="PF00496">
    <property type="entry name" value="SBP_bac_5"/>
    <property type="match status" value="1"/>
</dbReference>
<dbReference type="Proteomes" id="UP000321562">
    <property type="component" value="Unassembled WGS sequence"/>
</dbReference>
<dbReference type="InterPro" id="IPR039424">
    <property type="entry name" value="SBP_5"/>
</dbReference>
<dbReference type="GO" id="GO:0043190">
    <property type="term" value="C:ATP-binding cassette (ABC) transporter complex"/>
    <property type="evidence" value="ECO:0007669"/>
    <property type="project" value="InterPro"/>
</dbReference>
<dbReference type="SUPFAM" id="SSF53850">
    <property type="entry name" value="Periplasmic binding protein-like II"/>
    <property type="match status" value="1"/>
</dbReference>
<dbReference type="Gene3D" id="3.90.76.10">
    <property type="entry name" value="Dipeptide-binding Protein, Domain 1"/>
    <property type="match status" value="1"/>
</dbReference>
<evidence type="ECO:0000256" key="3">
    <source>
        <dbReference type="ARBA" id="ARBA00022448"/>
    </source>
</evidence>
<comment type="subcellular location">
    <subcellularLocation>
        <location evidence="1">Periplasm</location>
    </subcellularLocation>
</comment>
<gene>
    <name evidence="7" type="ORF">FQV27_02325</name>
</gene>
<dbReference type="AlphaFoldDB" id="A0A5C6SAT1"/>
<dbReference type="FunFam" id="3.90.76.10:FF:000001">
    <property type="entry name" value="Oligopeptide ABC transporter substrate-binding protein"/>
    <property type="match status" value="1"/>
</dbReference>